<accession>A0A8S0WJT3</accession>
<dbReference type="AlphaFoldDB" id="A0A8S0WJT3"/>
<dbReference type="EMBL" id="CACVBS010000042">
    <property type="protein sequence ID" value="CAA7264003.1"/>
    <property type="molecule type" value="Genomic_DNA"/>
</dbReference>
<proteinExistence type="predicted"/>
<gene>
    <name evidence="2" type="ORF">AAE3_LOCUS6213</name>
</gene>
<evidence type="ECO:0000256" key="1">
    <source>
        <dbReference type="SAM" id="MobiDB-lite"/>
    </source>
</evidence>
<dbReference type="CDD" id="cd21075">
    <property type="entry name" value="DBD_XPA-like"/>
    <property type="match status" value="1"/>
</dbReference>
<feature type="compositionally biased region" description="Polar residues" evidence="1">
    <location>
        <begin position="55"/>
        <end position="77"/>
    </location>
</feature>
<dbReference type="Proteomes" id="UP000467700">
    <property type="component" value="Unassembled WGS sequence"/>
</dbReference>
<feature type="region of interest" description="Disordered" evidence="1">
    <location>
        <begin position="1"/>
        <end position="149"/>
    </location>
</feature>
<keyword evidence="3" id="KW-1185">Reference proteome</keyword>
<dbReference type="OrthoDB" id="10611281at2759"/>
<evidence type="ECO:0000313" key="2">
    <source>
        <dbReference type="EMBL" id="CAA7264003.1"/>
    </source>
</evidence>
<evidence type="ECO:0000313" key="3">
    <source>
        <dbReference type="Proteomes" id="UP000467700"/>
    </source>
</evidence>
<comment type="caution">
    <text evidence="2">The sequence shown here is derived from an EMBL/GenBank/DDBJ whole genome shotgun (WGS) entry which is preliminary data.</text>
</comment>
<feature type="compositionally biased region" description="Basic and acidic residues" evidence="1">
    <location>
        <begin position="126"/>
        <end position="149"/>
    </location>
</feature>
<sequence length="259" mass="28973">MDVEMAPPDSFPTDNAMAPSHRAASHDDVPLNNVQQLPTPASTQATAVGFGAPQMSFQPTQTTAAPFYLSQATQDTTNDVEDVEMTPPDANQERSTSTQTLKKPRGRKKKATSHEGGAAGEWSGTPKKDKGKGRAKEVERSPSPEKITDESVLRQMPSQIPEFVPGSSKKPICIIKSDIKKLCRLDKDRIEHLKPYEIVDSKTEFDENGNPRPVHLYEERKIEFLAWKVHGGDERFLRYLLKLKRRHAKNKSEEADLKL</sequence>
<feature type="compositionally biased region" description="Basic residues" evidence="1">
    <location>
        <begin position="102"/>
        <end position="111"/>
    </location>
</feature>
<organism evidence="2 3">
    <name type="scientific">Cyclocybe aegerita</name>
    <name type="common">Black poplar mushroom</name>
    <name type="synonym">Agrocybe aegerita</name>
    <dbReference type="NCBI Taxonomy" id="1973307"/>
    <lineage>
        <taxon>Eukaryota</taxon>
        <taxon>Fungi</taxon>
        <taxon>Dikarya</taxon>
        <taxon>Basidiomycota</taxon>
        <taxon>Agaricomycotina</taxon>
        <taxon>Agaricomycetes</taxon>
        <taxon>Agaricomycetidae</taxon>
        <taxon>Agaricales</taxon>
        <taxon>Agaricineae</taxon>
        <taxon>Bolbitiaceae</taxon>
        <taxon>Cyclocybe</taxon>
    </lineage>
</organism>
<feature type="compositionally biased region" description="Polar residues" evidence="1">
    <location>
        <begin position="32"/>
        <end position="46"/>
    </location>
</feature>
<protein>
    <submittedName>
        <fullName evidence="2">Uncharacterized protein</fullName>
    </submittedName>
</protein>
<name>A0A8S0WJT3_CYCAE</name>
<reference evidence="2 3" key="1">
    <citation type="submission" date="2020-01" db="EMBL/GenBank/DDBJ databases">
        <authorList>
            <person name="Gupta K D."/>
        </authorList>
    </citation>
    <scope>NUCLEOTIDE SEQUENCE [LARGE SCALE GENOMIC DNA]</scope>
</reference>